<evidence type="ECO:0000259" key="1">
    <source>
        <dbReference type="Pfam" id="PF13403"/>
    </source>
</evidence>
<sequence>MATYDFEYYYGVSAPAGNVNTVNAESASITIDDGDTLEPGEVITVTFTDGSTTSVTYQGISDAGEPYFTSIPGNQYYFASNTVYSTQPPGSAPEMNVEDFFCFLSGTMIATPTGDVAVEDLAIGDLVLTATGVAVPVKWIGMQTVVSRFGMPERRRPVLVSAGALGADLPARDLKLTADHALLLDGVLVQAGALVNQTTIRHMTTAELGARFTVYHVELENHELVLAEGVAAETFVDNVSRRRFDNYAEFEALYGTERQGTGEMDLPRVKSARQLPIEIRARITAGAEASAAA</sequence>
<organism evidence="2 3">
    <name type="scientific">Ancylobacter oerskovii</name>
    <dbReference type="NCBI Taxonomy" id="459519"/>
    <lineage>
        <taxon>Bacteria</taxon>
        <taxon>Pseudomonadati</taxon>
        <taxon>Pseudomonadota</taxon>
        <taxon>Alphaproteobacteria</taxon>
        <taxon>Hyphomicrobiales</taxon>
        <taxon>Xanthobacteraceae</taxon>
        <taxon>Ancylobacter</taxon>
    </lineage>
</organism>
<reference evidence="3" key="1">
    <citation type="journal article" date="2019" name="Int. J. Syst. Evol. Microbiol.">
        <title>The Global Catalogue of Microorganisms (GCM) 10K type strain sequencing project: providing services to taxonomists for standard genome sequencing and annotation.</title>
        <authorList>
            <consortium name="The Broad Institute Genomics Platform"/>
            <consortium name="The Broad Institute Genome Sequencing Center for Infectious Disease"/>
            <person name="Wu L."/>
            <person name="Ma J."/>
        </authorList>
    </citation>
    <scope>NUCLEOTIDE SEQUENCE [LARGE SCALE GENOMIC DNA]</scope>
    <source>
        <strain evidence="3">CCM 7435</strain>
    </source>
</reference>
<comment type="caution">
    <text evidence="2">The sequence shown here is derived from an EMBL/GenBank/DDBJ whole genome shotgun (WGS) entry which is preliminary data.</text>
</comment>
<dbReference type="SUPFAM" id="SSF51294">
    <property type="entry name" value="Hedgehog/intein (Hint) domain"/>
    <property type="match status" value="1"/>
</dbReference>
<evidence type="ECO:0000313" key="3">
    <source>
        <dbReference type="Proteomes" id="UP001597299"/>
    </source>
</evidence>
<feature type="domain" description="Hedgehog/Intein (Hint)" evidence="1">
    <location>
        <begin position="102"/>
        <end position="237"/>
    </location>
</feature>
<dbReference type="RefSeq" id="WP_213350502.1">
    <property type="nucleotide sequence ID" value="NZ_JAHBGB010000002.1"/>
</dbReference>
<dbReference type="Pfam" id="PF13403">
    <property type="entry name" value="Hint_2"/>
    <property type="match status" value="1"/>
</dbReference>
<evidence type="ECO:0000313" key="2">
    <source>
        <dbReference type="EMBL" id="MFD2140955.1"/>
    </source>
</evidence>
<gene>
    <name evidence="2" type="ORF">ACFSNC_11125</name>
</gene>
<dbReference type="InterPro" id="IPR036844">
    <property type="entry name" value="Hint_dom_sf"/>
</dbReference>
<proteinExistence type="predicted"/>
<protein>
    <submittedName>
        <fullName evidence="2">Hint domain-containing protein</fullName>
    </submittedName>
</protein>
<name>A0ABW4YX90_9HYPH</name>
<accession>A0ABW4YX90</accession>
<dbReference type="Proteomes" id="UP001597299">
    <property type="component" value="Unassembled WGS sequence"/>
</dbReference>
<dbReference type="EMBL" id="JBHUHD010000001">
    <property type="protein sequence ID" value="MFD2140955.1"/>
    <property type="molecule type" value="Genomic_DNA"/>
</dbReference>
<dbReference type="InterPro" id="IPR028992">
    <property type="entry name" value="Hedgehog/Intein_dom"/>
</dbReference>
<keyword evidence="3" id="KW-1185">Reference proteome</keyword>
<dbReference type="Gene3D" id="2.170.16.10">
    <property type="entry name" value="Hedgehog/Intein (Hint) domain"/>
    <property type="match status" value="1"/>
</dbReference>